<dbReference type="PANTHER" id="PTHR14269">
    <property type="entry name" value="CDP-DIACYLGLYCEROL--GLYCEROL-3-PHOSPHATE 3-PHOSPHATIDYLTRANSFERASE-RELATED"/>
    <property type="match status" value="1"/>
</dbReference>
<organism evidence="13 14">
    <name type="scientific">Ornithinimicrobium cryptoxanthini</name>
    <dbReference type="NCBI Taxonomy" id="2934161"/>
    <lineage>
        <taxon>Bacteria</taxon>
        <taxon>Bacillati</taxon>
        <taxon>Actinomycetota</taxon>
        <taxon>Actinomycetes</taxon>
        <taxon>Micrococcales</taxon>
        <taxon>Ornithinimicrobiaceae</taxon>
        <taxon>Ornithinimicrobium</taxon>
    </lineage>
</organism>
<accession>A0ABY4YME8</accession>
<dbReference type="InterPro" id="IPR048254">
    <property type="entry name" value="CDP_ALCOHOL_P_TRANSF_CS"/>
</dbReference>
<comment type="similarity">
    <text evidence="2 11">Belongs to the CDP-alcohol phosphatidyltransferase class-I family.</text>
</comment>
<dbReference type="Pfam" id="PF01066">
    <property type="entry name" value="CDP-OH_P_transf"/>
    <property type="match status" value="1"/>
</dbReference>
<dbReference type="PIRSF" id="PIRSF000847">
    <property type="entry name" value="Phos_ph_gly_syn"/>
    <property type="match status" value="1"/>
</dbReference>
<protein>
    <submittedName>
        <fullName evidence="13">CDP-alcohol phosphatidyltransferase family protein</fullName>
    </submittedName>
</protein>
<evidence type="ECO:0000256" key="5">
    <source>
        <dbReference type="ARBA" id="ARBA00022692"/>
    </source>
</evidence>
<sequence length="201" mass="22277">MSKRQGHGGGQNALNVPNVLSMLRVAGVPIFLWAILTEQDVLALLVLMGSGITDYLDGKIARHYGLVTTLGQYLDPIADRLYIASTLFGLAWRDIIPWWLVALLVARDAFILGMYPAVRSYGLPVPPVHFIGKAATFNLIYAFPLLLLGSFDSWLGTVALPVGWAFAWWGTGLYWLGGLLYAWQVSDMLGQRRRQWQAVDA</sequence>
<keyword evidence="14" id="KW-1185">Reference proteome</keyword>
<evidence type="ECO:0000256" key="11">
    <source>
        <dbReference type="RuleBase" id="RU003750"/>
    </source>
</evidence>
<evidence type="ECO:0000313" key="13">
    <source>
        <dbReference type="EMBL" id="USQ77903.1"/>
    </source>
</evidence>
<evidence type="ECO:0000256" key="3">
    <source>
        <dbReference type="ARBA" id="ARBA00022516"/>
    </source>
</evidence>
<gene>
    <name evidence="13" type="ORF">NF557_08455</name>
</gene>
<feature type="transmembrane region" description="Helical" evidence="12">
    <location>
        <begin position="130"/>
        <end position="151"/>
    </location>
</feature>
<evidence type="ECO:0000256" key="9">
    <source>
        <dbReference type="ARBA" id="ARBA00023209"/>
    </source>
</evidence>
<keyword evidence="3" id="KW-0444">Lipid biosynthesis</keyword>
<evidence type="ECO:0000313" key="14">
    <source>
        <dbReference type="Proteomes" id="UP001056535"/>
    </source>
</evidence>
<evidence type="ECO:0000256" key="10">
    <source>
        <dbReference type="ARBA" id="ARBA00023264"/>
    </source>
</evidence>
<feature type="transmembrane region" description="Helical" evidence="12">
    <location>
        <begin position="96"/>
        <end position="118"/>
    </location>
</feature>
<feature type="transmembrane region" description="Helical" evidence="12">
    <location>
        <begin position="163"/>
        <end position="183"/>
    </location>
</feature>
<dbReference type="PANTHER" id="PTHR14269:SF62">
    <property type="entry name" value="CDP-DIACYLGLYCEROL--GLYCEROL-3-PHOSPHATE 3-PHOSPHATIDYLTRANSFERASE 1, CHLOROPLASTIC"/>
    <property type="match status" value="1"/>
</dbReference>
<evidence type="ECO:0000256" key="6">
    <source>
        <dbReference type="ARBA" id="ARBA00022989"/>
    </source>
</evidence>
<dbReference type="Proteomes" id="UP001056535">
    <property type="component" value="Chromosome"/>
</dbReference>
<dbReference type="InterPro" id="IPR000462">
    <property type="entry name" value="CDP-OH_P_trans"/>
</dbReference>
<evidence type="ECO:0000256" key="12">
    <source>
        <dbReference type="SAM" id="Phobius"/>
    </source>
</evidence>
<feature type="transmembrane region" description="Helical" evidence="12">
    <location>
        <begin position="12"/>
        <end position="36"/>
    </location>
</feature>
<keyword evidence="7" id="KW-0443">Lipid metabolism</keyword>
<dbReference type="InterPro" id="IPR004570">
    <property type="entry name" value="Phosphatidylglycerol_P_synth"/>
</dbReference>
<keyword evidence="10" id="KW-1208">Phospholipid metabolism</keyword>
<evidence type="ECO:0000256" key="7">
    <source>
        <dbReference type="ARBA" id="ARBA00023098"/>
    </source>
</evidence>
<comment type="subcellular location">
    <subcellularLocation>
        <location evidence="1">Membrane</location>
        <topology evidence="1">Multi-pass membrane protein</topology>
    </subcellularLocation>
</comment>
<evidence type="ECO:0000256" key="1">
    <source>
        <dbReference type="ARBA" id="ARBA00004141"/>
    </source>
</evidence>
<dbReference type="RefSeq" id="WP_252623745.1">
    <property type="nucleotide sequence ID" value="NZ_CP099490.1"/>
</dbReference>
<keyword evidence="5 12" id="KW-0812">Transmembrane</keyword>
<dbReference type="PROSITE" id="PS00379">
    <property type="entry name" value="CDP_ALCOHOL_P_TRANSF"/>
    <property type="match status" value="1"/>
</dbReference>
<dbReference type="Gene3D" id="1.20.120.1760">
    <property type="match status" value="1"/>
</dbReference>
<proteinExistence type="inferred from homology"/>
<evidence type="ECO:0000256" key="2">
    <source>
        <dbReference type="ARBA" id="ARBA00010441"/>
    </source>
</evidence>
<keyword evidence="9" id="KW-0594">Phospholipid biosynthesis</keyword>
<keyword evidence="4 11" id="KW-0808">Transferase</keyword>
<keyword evidence="6 12" id="KW-1133">Transmembrane helix</keyword>
<reference evidence="13" key="1">
    <citation type="submission" date="2022-06" db="EMBL/GenBank/DDBJ databases">
        <title>Ornithinimicrobium JY.X270.</title>
        <authorList>
            <person name="Huang Y."/>
        </authorList>
    </citation>
    <scope>NUCLEOTIDE SEQUENCE</scope>
    <source>
        <strain evidence="13">JY.X270</strain>
    </source>
</reference>
<dbReference type="InterPro" id="IPR043130">
    <property type="entry name" value="CDP-OH_PTrfase_TM_dom"/>
</dbReference>
<name>A0ABY4YME8_9MICO</name>
<dbReference type="InterPro" id="IPR050324">
    <property type="entry name" value="CDP-alcohol_PTase-I"/>
</dbReference>
<dbReference type="EMBL" id="CP099490">
    <property type="protein sequence ID" value="USQ77903.1"/>
    <property type="molecule type" value="Genomic_DNA"/>
</dbReference>
<evidence type="ECO:0000256" key="8">
    <source>
        <dbReference type="ARBA" id="ARBA00023136"/>
    </source>
</evidence>
<keyword evidence="8 12" id="KW-0472">Membrane</keyword>
<evidence type="ECO:0000256" key="4">
    <source>
        <dbReference type="ARBA" id="ARBA00022679"/>
    </source>
</evidence>